<keyword evidence="2" id="KW-1185">Reference proteome</keyword>
<protein>
    <submittedName>
        <fullName evidence="1">Uncharacterized protein</fullName>
    </submittedName>
</protein>
<dbReference type="HOGENOM" id="CLU_2672570_0_0_1"/>
<name>A0A0C3ATJ7_9AGAM</name>
<gene>
    <name evidence="1" type="ORF">SCLCIDRAFT_1015982</name>
</gene>
<dbReference type="Proteomes" id="UP000053989">
    <property type="component" value="Unassembled WGS sequence"/>
</dbReference>
<reference evidence="1 2" key="1">
    <citation type="submission" date="2014-04" db="EMBL/GenBank/DDBJ databases">
        <authorList>
            <consortium name="DOE Joint Genome Institute"/>
            <person name="Kuo A."/>
            <person name="Kohler A."/>
            <person name="Nagy L.G."/>
            <person name="Floudas D."/>
            <person name="Copeland A."/>
            <person name="Barry K.W."/>
            <person name="Cichocki N."/>
            <person name="Veneault-Fourrey C."/>
            <person name="LaButti K."/>
            <person name="Lindquist E.A."/>
            <person name="Lipzen A."/>
            <person name="Lundell T."/>
            <person name="Morin E."/>
            <person name="Murat C."/>
            <person name="Sun H."/>
            <person name="Tunlid A."/>
            <person name="Henrissat B."/>
            <person name="Grigoriev I.V."/>
            <person name="Hibbett D.S."/>
            <person name="Martin F."/>
            <person name="Nordberg H.P."/>
            <person name="Cantor M.N."/>
            <person name="Hua S.X."/>
        </authorList>
    </citation>
    <scope>NUCLEOTIDE SEQUENCE [LARGE SCALE GENOMIC DNA]</scope>
    <source>
        <strain evidence="1 2">Foug A</strain>
    </source>
</reference>
<proteinExistence type="predicted"/>
<dbReference type="AlphaFoldDB" id="A0A0C3ATJ7"/>
<evidence type="ECO:0000313" key="1">
    <source>
        <dbReference type="EMBL" id="KIM68282.1"/>
    </source>
</evidence>
<evidence type="ECO:0000313" key="2">
    <source>
        <dbReference type="Proteomes" id="UP000053989"/>
    </source>
</evidence>
<organism evidence="1 2">
    <name type="scientific">Scleroderma citrinum Foug A</name>
    <dbReference type="NCBI Taxonomy" id="1036808"/>
    <lineage>
        <taxon>Eukaryota</taxon>
        <taxon>Fungi</taxon>
        <taxon>Dikarya</taxon>
        <taxon>Basidiomycota</taxon>
        <taxon>Agaricomycotina</taxon>
        <taxon>Agaricomycetes</taxon>
        <taxon>Agaricomycetidae</taxon>
        <taxon>Boletales</taxon>
        <taxon>Sclerodermatineae</taxon>
        <taxon>Sclerodermataceae</taxon>
        <taxon>Scleroderma</taxon>
    </lineage>
</organism>
<dbReference type="EMBL" id="KN822010">
    <property type="protein sequence ID" value="KIM68282.1"/>
    <property type="molecule type" value="Genomic_DNA"/>
</dbReference>
<reference evidence="2" key="2">
    <citation type="submission" date="2015-01" db="EMBL/GenBank/DDBJ databases">
        <title>Evolutionary Origins and Diversification of the Mycorrhizal Mutualists.</title>
        <authorList>
            <consortium name="DOE Joint Genome Institute"/>
            <consortium name="Mycorrhizal Genomics Consortium"/>
            <person name="Kohler A."/>
            <person name="Kuo A."/>
            <person name="Nagy L.G."/>
            <person name="Floudas D."/>
            <person name="Copeland A."/>
            <person name="Barry K.W."/>
            <person name="Cichocki N."/>
            <person name="Veneault-Fourrey C."/>
            <person name="LaButti K."/>
            <person name="Lindquist E.A."/>
            <person name="Lipzen A."/>
            <person name="Lundell T."/>
            <person name="Morin E."/>
            <person name="Murat C."/>
            <person name="Riley R."/>
            <person name="Ohm R."/>
            <person name="Sun H."/>
            <person name="Tunlid A."/>
            <person name="Henrissat B."/>
            <person name="Grigoriev I.V."/>
            <person name="Hibbett D.S."/>
            <person name="Martin F."/>
        </authorList>
    </citation>
    <scope>NUCLEOTIDE SEQUENCE [LARGE SCALE GENOMIC DNA]</scope>
    <source>
        <strain evidence="2">Foug A</strain>
    </source>
</reference>
<accession>A0A0C3ATJ7</accession>
<dbReference type="InParanoid" id="A0A0C3ATJ7"/>
<sequence length="75" mass="8542">MLAHPLLIDSRPHSTREILVAIRVDILTKGGVLFFLATPFVLDTLPPITNAFRWWGKGRKVGRQQEFRQLGLFNA</sequence>